<dbReference type="InterPro" id="IPR036179">
    <property type="entry name" value="Ig-like_dom_sf"/>
</dbReference>
<name>A0A8C4YV96_9SAUR</name>
<evidence type="ECO:0000313" key="2">
    <source>
        <dbReference type="Ensembl" id="ENSGEVP00005029973.1"/>
    </source>
</evidence>
<proteinExistence type="predicted"/>
<reference evidence="2" key="1">
    <citation type="submission" date="2025-08" db="UniProtKB">
        <authorList>
            <consortium name="Ensembl"/>
        </authorList>
    </citation>
    <scope>IDENTIFICATION</scope>
</reference>
<keyword evidence="3" id="KW-1185">Reference proteome</keyword>
<keyword evidence="1" id="KW-0812">Transmembrane</keyword>
<dbReference type="Ensembl" id="ENSGEVT00005031475.1">
    <property type="protein sequence ID" value="ENSGEVP00005029973.1"/>
    <property type="gene ID" value="ENSGEVG00005020930.1"/>
</dbReference>
<sequence length="95" mass="10415">HMQILSWGVPPCMCLVANIVFAFFLLFPGILSHVQLVQSVPGAVNPGQSLSRSCAPVGNGLEAQYTRNCSHYTDSVKGQSSRRAEHTARYHCVRD</sequence>
<reference evidence="2" key="2">
    <citation type="submission" date="2025-09" db="UniProtKB">
        <authorList>
            <consortium name="Ensembl"/>
        </authorList>
    </citation>
    <scope>IDENTIFICATION</scope>
</reference>
<dbReference type="SUPFAM" id="SSF48726">
    <property type="entry name" value="Immunoglobulin"/>
    <property type="match status" value="1"/>
</dbReference>
<keyword evidence="1" id="KW-0472">Membrane</keyword>
<keyword evidence="1" id="KW-1133">Transmembrane helix</keyword>
<feature type="transmembrane region" description="Helical" evidence="1">
    <location>
        <begin position="12"/>
        <end position="31"/>
    </location>
</feature>
<evidence type="ECO:0000313" key="3">
    <source>
        <dbReference type="Proteomes" id="UP000694390"/>
    </source>
</evidence>
<dbReference type="Proteomes" id="UP000694390">
    <property type="component" value="Unassembled WGS sequence"/>
</dbReference>
<accession>A0A8C4YV96</accession>
<organism evidence="2 3">
    <name type="scientific">Gopherus evgoodei</name>
    <name type="common">Goodes thornscrub tortoise</name>
    <dbReference type="NCBI Taxonomy" id="1825980"/>
    <lineage>
        <taxon>Eukaryota</taxon>
        <taxon>Metazoa</taxon>
        <taxon>Chordata</taxon>
        <taxon>Craniata</taxon>
        <taxon>Vertebrata</taxon>
        <taxon>Euteleostomi</taxon>
        <taxon>Archelosauria</taxon>
        <taxon>Testudinata</taxon>
        <taxon>Testudines</taxon>
        <taxon>Cryptodira</taxon>
        <taxon>Durocryptodira</taxon>
        <taxon>Testudinoidea</taxon>
        <taxon>Testudinidae</taxon>
        <taxon>Gopherus</taxon>
    </lineage>
</organism>
<protein>
    <submittedName>
        <fullName evidence="2">Uncharacterized protein</fullName>
    </submittedName>
</protein>
<evidence type="ECO:0000256" key="1">
    <source>
        <dbReference type="SAM" id="Phobius"/>
    </source>
</evidence>
<dbReference type="AlphaFoldDB" id="A0A8C4YV96"/>